<sequence length="347" mass="37149">MQTHGGPGSPPPPPLPAHGSVRGRPGPEVNGRRGSSGRSSSLPRTSQNGDYGLGAGYHEHSNPHYLEKPDAHGPARASATGGTGDGALEPKHSVSGRKTPLSKTVSTTATTKRRKNTSFAGNDGSDAEKGTTSQQRPPLPPTSSSGLAAQTRYVNMLLALDDIPELFNMGASFATWILLAGYVLFPGTFDTLSSQQGLGSAETLLVNAVTDIPLFVIAWICTGIGAVGMCYLWWRWQNNYIWLCNRIFLPGLLNSLAGIISTLTSVFGAQHGVFTATSKSTIIVTGAVAGICAALFGFYQFVLVRRIRREHQKTVGIEMAGRHGEGVVGEVRRRRKARERAREREML</sequence>
<proteinExistence type="predicted"/>
<feature type="transmembrane region" description="Helical" evidence="2">
    <location>
        <begin position="246"/>
        <end position="269"/>
    </location>
</feature>
<dbReference type="KEGG" id="cput:CONPUDRAFT_65699"/>
<evidence type="ECO:0000313" key="4">
    <source>
        <dbReference type="Proteomes" id="UP000053558"/>
    </source>
</evidence>
<feature type="compositionally biased region" description="Polar residues" evidence="1">
    <location>
        <begin position="101"/>
        <end position="110"/>
    </location>
</feature>
<reference evidence="4" key="1">
    <citation type="journal article" date="2012" name="Science">
        <title>The Paleozoic origin of enzymatic lignin decomposition reconstructed from 31 fungal genomes.</title>
        <authorList>
            <person name="Floudas D."/>
            <person name="Binder M."/>
            <person name="Riley R."/>
            <person name="Barry K."/>
            <person name="Blanchette R.A."/>
            <person name="Henrissat B."/>
            <person name="Martinez A.T."/>
            <person name="Otillar R."/>
            <person name="Spatafora J.W."/>
            <person name="Yadav J.S."/>
            <person name="Aerts A."/>
            <person name="Benoit I."/>
            <person name="Boyd A."/>
            <person name="Carlson A."/>
            <person name="Copeland A."/>
            <person name="Coutinho P.M."/>
            <person name="de Vries R.P."/>
            <person name="Ferreira P."/>
            <person name="Findley K."/>
            <person name="Foster B."/>
            <person name="Gaskell J."/>
            <person name="Glotzer D."/>
            <person name="Gorecki P."/>
            <person name="Heitman J."/>
            <person name="Hesse C."/>
            <person name="Hori C."/>
            <person name="Igarashi K."/>
            <person name="Jurgens J.A."/>
            <person name="Kallen N."/>
            <person name="Kersten P."/>
            <person name="Kohler A."/>
            <person name="Kuees U."/>
            <person name="Kumar T.K.A."/>
            <person name="Kuo A."/>
            <person name="LaButti K."/>
            <person name="Larrondo L.F."/>
            <person name="Lindquist E."/>
            <person name="Ling A."/>
            <person name="Lombard V."/>
            <person name="Lucas S."/>
            <person name="Lundell T."/>
            <person name="Martin R."/>
            <person name="McLaughlin D.J."/>
            <person name="Morgenstern I."/>
            <person name="Morin E."/>
            <person name="Murat C."/>
            <person name="Nagy L.G."/>
            <person name="Nolan M."/>
            <person name="Ohm R.A."/>
            <person name="Patyshakuliyeva A."/>
            <person name="Rokas A."/>
            <person name="Ruiz-Duenas F.J."/>
            <person name="Sabat G."/>
            <person name="Salamov A."/>
            <person name="Samejima M."/>
            <person name="Schmutz J."/>
            <person name="Slot J.C."/>
            <person name="St John F."/>
            <person name="Stenlid J."/>
            <person name="Sun H."/>
            <person name="Sun S."/>
            <person name="Syed K."/>
            <person name="Tsang A."/>
            <person name="Wiebenga A."/>
            <person name="Young D."/>
            <person name="Pisabarro A."/>
            <person name="Eastwood D.C."/>
            <person name="Martin F."/>
            <person name="Cullen D."/>
            <person name="Grigoriev I.V."/>
            <person name="Hibbett D.S."/>
        </authorList>
    </citation>
    <scope>NUCLEOTIDE SEQUENCE [LARGE SCALE GENOMIC DNA]</scope>
    <source>
        <strain evidence="4">RWD-64-598 SS2</strain>
    </source>
</reference>
<dbReference type="RefSeq" id="XP_007774098.1">
    <property type="nucleotide sequence ID" value="XM_007775908.1"/>
</dbReference>
<dbReference type="GeneID" id="19208441"/>
<feature type="region of interest" description="Disordered" evidence="1">
    <location>
        <begin position="1"/>
        <end position="146"/>
    </location>
</feature>
<accession>A0A5M3MA69</accession>
<dbReference type="AlphaFoldDB" id="A0A5M3MA69"/>
<protein>
    <submittedName>
        <fullName evidence="3">Uncharacterized protein</fullName>
    </submittedName>
</protein>
<dbReference type="EMBL" id="JH711588">
    <property type="protein sequence ID" value="EIW75734.1"/>
    <property type="molecule type" value="Genomic_DNA"/>
</dbReference>
<feature type="transmembrane region" description="Helical" evidence="2">
    <location>
        <begin position="212"/>
        <end position="234"/>
    </location>
</feature>
<comment type="caution">
    <text evidence="3">The sequence shown here is derived from an EMBL/GenBank/DDBJ whole genome shotgun (WGS) entry which is preliminary data.</text>
</comment>
<evidence type="ECO:0000256" key="1">
    <source>
        <dbReference type="SAM" id="MobiDB-lite"/>
    </source>
</evidence>
<feature type="transmembrane region" description="Helical" evidence="2">
    <location>
        <begin position="281"/>
        <end position="304"/>
    </location>
</feature>
<evidence type="ECO:0000256" key="2">
    <source>
        <dbReference type="SAM" id="Phobius"/>
    </source>
</evidence>
<evidence type="ECO:0000313" key="3">
    <source>
        <dbReference type="EMBL" id="EIW75734.1"/>
    </source>
</evidence>
<name>A0A5M3MA69_CONPW</name>
<gene>
    <name evidence="3" type="ORF">CONPUDRAFT_65699</name>
</gene>
<keyword evidence="2" id="KW-0812">Transmembrane</keyword>
<feature type="transmembrane region" description="Helical" evidence="2">
    <location>
        <begin position="166"/>
        <end position="185"/>
    </location>
</feature>
<feature type="compositionally biased region" description="Polar residues" evidence="1">
    <location>
        <begin position="130"/>
        <end position="146"/>
    </location>
</feature>
<keyword evidence="2" id="KW-1133">Transmembrane helix</keyword>
<dbReference type="OrthoDB" id="3254104at2759"/>
<feature type="compositionally biased region" description="Low complexity" evidence="1">
    <location>
        <begin position="32"/>
        <end position="41"/>
    </location>
</feature>
<keyword evidence="2" id="KW-0472">Membrane</keyword>
<keyword evidence="4" id="KW-1185">Reference proteome</keyword>
<feature type="compositionally biased region" description="Basic and acidic residues" evidence="1">
    <location>
        <begin position="57"/>
        <end position="73"/>
    </location>
</feature>
<dbReference type="Proteomes" id="UP000053558">
    <property type="component" value="Unassembled WGS sequence"/>
</dbReference>
<organism evidence="3 4">
    <name type="scientific">Coniophora puteana (strain RWD-64-598)</name>
    <name type="common">Brown rot fungus</name>
    <dbReference type="NCBI Taxonomy" id="741705"/>
    <lineage>
        <taxon>Eukaryota</taxon>
        <taxon>Fungi</taxon>
        <taxon>Dikarya</taxon>
        <taxon>Basidiomycota</taxon>
        <taxon>Agaricomycotina</taxon>
        <taxon>Agaricomycetes</taxon>
        <taxon>Agaricomycetidae</taxon>
        <taxon>Boletales</taxon>
        <taxon>Coniophorineae</taxon>
        <taxon>Coniophoraceae</taxon>
        <taxon>Coniophora</taxon>
    </lineage>
</organism>